<dbReference type="RefSeq" id="WP_327606743.1">
    <property type="nucleotide sequence ID" value="NZ_JARZFX010000002.1"/>
</dbReference>
<dbReference type="PROSITE" id="PS51387">
    <property type="entry name" value="FAD_PCMH"/>
    <property type="match status" value="1"/>
</dbReference>
<dbReference type="InterPro" id="IPR016166">
    <property type="entry name" value="FAD-bd_PCMH"/>
</dbReference>
<feature type="domain" description="FAD-binding PCMH-type" evidence="4">
    <location>
        <begin position="31"/>
        <end position="210"/>
    </location>
</feature>
<keyword evidence="6" id="KW-1185">Reference proteome</keyword>
<sequence length="444" mass="48678">MISSGTEGVLPIKGILPKEQIKQNEDQGHPLGNGGVQIVEAHSEEDISRVLAYANEHNKTVNVVSGGTKRGYGGVMEQADILLSLANYKGIVEHSVGDLTLTVKPGTTLKEITDELTKTGQRIALDTSWPELATIGGIVAANDSGAKRLLYGSARDLVIGTRIVYSDGRVIRTGGKVVKNVAGYDMNKLFIGSMGTLGVISEITIKLRPLPKYEGLSLLQFPAGNEQAIRDFSVLILDSMMEPVSLEILSPTIAEKMTGKPHYTLAIAFEDRENAVLEQEKWVMEHLPAGVEHIVLHEEEARQWWKKFRHVGPNGYNDEPNDATTQAALKIGSNNLDVLVNLELAEELAEIHSISIEAHGGLGHGISRVYVKGFSENIVSYIRALRTNVEERHGYVVCTHLPFLLRETVGVWGEEPGYFALLEGIKRTNDPKEILNRHRFVGGI</sequence>
<dbReference type="PANTHER" id="PTHR11748:SF103">
    <property type="entry name" value="GLYCOLATE OXIDASE SUBUNIT GLCE"/>
    <property type="match status" value="1"/>
</dbReference>
<dbReference type="InterPro" id="IPR036318">
    <property type="entry name" value="FAD-bd_PCMH-like_sf"/>
</dbReference>
<comment type="caution">
    <text evidence="5">The sequence shown here is derived from an EMBL/GenBank/DDBJ whole genome shotgun (WGS) entry which is preliminary data.</text>
</comment>
<keyword evidence="3" id="KW-0560">Oxidoreductase</keyword>
<dbReference type="SUPFAM" id="SSF55103">
    <property type="entry name" value="FAD-linked oxidases, C-terminal domain"/>
    <property type="match status" value="1"/>
</dbReference>
<dbReference type="EMBL" id="JARZFX010000002">
    <property type="protein sequence ID" value="MEC5423183.1"/>
    <property type="molecule type" value="Genomic_DNA"/>
</dbReference>
<protein>
    <submittedName>
        <fullName evidence="5">FAD-binding oxidoreductase</fullName>
    </submittedName>
</protein>
<dbReference type="Pfam" id="PF01565">
    <property type="entry name" value="FAD_binding_4"/>
    <property type="match status" value="1"/>
</dbReference>
<dbReference type="InterPro" id="IPR006094">
    <property type="entry name" value="Oxid_FAD_bind_N"/>
</dbReference>
<evidence type="ECO:0000256" key="1">
    <source>
        <dbReference type="ARBA" id="ARBA00022630"/>
    </source>
</evidence>
<dbReference type="InterPro" id="IPR016164">
    <property type="entry name" value="FAD-linked_Oxase-like_C"/>
</dbReference>
<evidence type="ECO:0000256" key="2">
    <source>
        <dbReference type="ARBA" id="ARBA00022827"/>
    </source>
</evidence>
<evidence type="ECO:0000313" key="6">
    <source>
        <dbReference type="Proteomes" id="UP001335737"/>
    </source>
</evidence>
<proteinExistence type="predicted"/>
<dbReference type="Proteomes" id="UP001335737">
    <property type="component" value="Unassembled WGS sequence"/>
</dbReference>
<name>A0ABU6KDN5_9BACI</name>
<keyword evidence="1" id="KW-0285">Flavoprotein</keyword>
<dbReference type="Gene3D" id="3.30.465.10">
    <property type="match status" value="1"/>
</dbReference>
<gene>
    <name evidence="5" type="ORF">QGM71_06670</name>
</gene>
<evidence type="ECO:0000256" key="3">
    <source>
        <dbReference type="ARBA" id="ARBA00023002"/>
    </source>
</evidence>
<organism evidence="5 6">
    <name type="scientific">Virgibacillus tibetensis</name>
    <dbReference type="NCBI Taxonomy" id="3042313"/>
    <lineage>
        <taxon>Bacteria</taxon>
        <taxon>Bacillati</taxon>
        <taxon>Bacillota</taxon>
        <taxon>Bacilli</taxon>
        <taxon>Bacillales</taxon>
        <taxon>Bacillaceae</taxon>
        <taxon>Virgibacillus</taxon>
    </lineage>
</organism>
<dbReference type="SUPFAM" id="SSF56176">
    <property type="entry name" value="FAD-binding/transporter-associated domain-like"/>
    <property type="match status" value="1"/>
</dbReference>
<reference evidence="5 6" key="1">
    <citation type="journal article" date="2024" name="Int. J. Syst. Evol. Microbiol.">
        <title>Virgibacillus tibetensis sp. nov., isolated from salt lake on the Tibetan Plateau of China.</title>
        <authorList>
            <person name="Phurbu D."/>
            <person name="Liu Z.-X."/>
            <person name="Wang R."/>
            <person name="Zheng Y.-Y."/>
            <person name="Liu H.-C."/>
            <person name="Zhou Y.-G."/>
            <person name="Yu Y.-J."/>
            <person name="Li A.-H."/>
        </authorList>
    </citation>
    <scope>NUCLEOTIDE SEQUENCE [LARGE SCALE GENOMIC DNA]</scope>
    <source>
        <strain evidence="5 6">C22-A2</strain>
    </source>
</reference>
<dbReference type="PANTHER" id="PTHR11748">
    <property type="entry name" value="D-LACTATE DEHYDROGENASE"/>
    <property type="match status" value="1"/>
</dbReference>
<accession>A0ABU6KDN5</accession>
<evidence type="ECO:0000259" key="4">
    <source>
        <dbReference type="PROSITE" id="PS51387"/>
    </source>
</evidence>
<dbReference type="InterPro" id="IPR016169">
    <property type="entry name" value="FAD-bd_PCMH_sub2"/>
</dbReference>
<evidence type="ECO:0000313" key="5">
    <source>
        <dbReference type="EMBL" id="MEC5423183.1"/>
    </source>
</evidence>
<keyword evidence="2" id="KW-0274">FAD</keyword>